<dbReference type="RefSeq" id="WP_089758220.1">
    <property type="nucleotide sequence ID" value="NZ_BKAT01000010.1"/>
</dbReference>
<keyword evidence="2" id="KW-1003">Cell membrane</keyword>
<evidence type="ECO:0000259" key="7">
    <source>
        <dbReference type="Pfam" id="PF02687"/>
    </source>
</evidence>
<feature type="transmembrane region" description="Helical" evidence="6">
    <location>
        <begin position="20"/>
        <end position="43"/>
    </location>
</feature>
<feature type="transmembrane region" description="Helical" evidence="6">
    <location>
        <begin position="333"/>
        <end position="351"/>
    </location>
</feature>
<feature type="transmembrane region" description="Helical" evidence="6">
    <location>
        <begin position="664"/>
        <end position="686"/>
    </location>
</feature>
<comment type="subcellular location">
    <subcellularLocation>
        <location evidence="1">Cell membrane</location>
        <topology evidence="1">Multi-pass membrane protein</topology>
    </subcellularLocation>
</comment>
<dbReference type="GO" id="GO:0005886">
    <property type="term" value="C:plasma membrane"/>
    <property type="evidence" value="ECO:0007669"/>
    <property type="project" value="UniProtKB-SubCell"/>
</dbReference>
<dbReference type="STRING" id="408074.SAMN05660909_00438"/>
<dbReference type="InterPro" id="IPR050250">
    <property type="entry name" value="Macrolide_Exporter_MacB"/>
</dbReference>
<feature type="transmembrane region" description="Helical" evidence="6">
    <location>
        <begin position="716"/>
        <end position="735"/>
    </location>
</feature>
<proteinExistence type="predicted"/>
<dbReference type="InterPro" id="IPR025857">
    <property type="entry name" value="MacB_PCD"/>
</dbReference>
<evidence type="ECO:0000259" key="8">
    <source>
        <dbReference type="Pfam" id="PF12704"/>
    </source>
</evidence>
<evidence type="ECO:0000256" key="6">
    <source>
        <dbReference type="SAM" id="Phobius"/>
    </source>
</evidence>
<dbReference type="Pfam" id="PF12704">
    <property type="entry name" value="MacB_PCD"/>
    <property type="match status" value="1"/>
</dbReference>
<keyword evidence="4 6" id="KW-1133">Transmembrane helix</keyword>
<dbReference type="PANTHER" id="PTHR30572:SF18">
    <property type="entry name" value="ABC-TYPE MACROLIDE FAMILY EXPORT SYSTEM PERMEASE COMPONENT 2"/>
    <property type="match status" value="1"/>
</dbReference>
<evidence type="ECO:0000256" key="1">
    <source>
        <dbReference type="ARBA" id="ARBA00004651"/>
    </source>
</evidence>
<protein>
    <submittedName>
        <fullName evidence="9">Putative ABC transport system permease protein</fullName>
    </submittedName>
</protein>
<sequence>MLLANYIRIAWRNLRSKTLYSSIKIGSLATGLSVAILILLYMAHELSYDRWQKDSDRIFCLATRIKLDKDTIQTNGYSYEAATMIRDQNKQVESFLRITGSLSQGASIQSVTDPALRENAGNIYFTDPNFFTFFSFRLLEGNKEEVLKHPFSIVVSERIARKFFKGASAVGQSLLYNGENTFLVTGVMEDAPSNANLKADYLMSANSISGIEKIGTLLNTSGNFGGPFNLYLKLTDKSQQAQVAANISRLADASGLPGKVLLRPLTSLQKEISPNFRYLSLFPLVAGLVLLMALINYMSLSTARAIGRAKEIAVRKTLGANYKHIAWQFYIESGLYAFIAFGVALVMVLWFNRPLIRYLEVDIDTGFLFQPLAFIIYLGLLAITVLLAGSYPAFILSRYQAAVVKPSEKDKNTRKVMTIAQFLVAGVLIVCCVVIREQLDYFRNANTGIEKDRVVMVPFQESMGAHYPAFRQQVAALNGVTATGTARYPLYEGEDMWFINQEKDKSQTLVSVIQVDQALMAMTDMKWKDRPVSNFISDQPKAVVLNETAVKYLKLGDAPVGKFVPFGPDNRQVIGVVKDFNFRSLRSEITPLALFVEKENSTAWGVSNPGCLFIKLGPNQSIPRLLADVKKIFERFDPRSAFEYKFLDETFNKMYRAEDQLRRLFDIFTLLTIIIAASGLLGLATFSAELRTREVGIRKVLGANVSQLVLLLSKEFIKLVFVSLVIATPIAWYLMKQWLQQFAYRTEMKWWMFAVSAALVLTIAIIAVGGQVLKSALRNPVKSLKITSD</sequence>
<feature type="domain" description="ABC3 transporter permease C-terminal" evidence="7">
    <location>
        <begin position="285"/>
        <end position="399"/>
    </location>
</feature>
<evidence type="ECO:0000256" key="4">
    <source>
        <dbReference type="ARBA" id="ARBA00022989"/>
    </source>
</evidence>
<reference evidence="10" key="1">
    <citation type="submission" date="2016-10" db="EMBL/GenBank/DDBJ databases">
        <authorList>
            <person name="Varghese N."/>
            <person name="Submissions S."/>
        </authorList>
    </citation>
    <scope>NUCLEOTIDE SEQUENCE [LARGE SCALE GENOMIC DNA]</scope>
    <source>
        <strain evidence="10">DSM 23920</strain>
    </source>
</reference>
<gene>
    <name evidence="9" type="ORF">SAMN05660909_00438</name>
</gene>
<accession>A0A1H3XR55</accession>
<keyword evidence="5 6" id="KW-0472">Membrane</keyword>
<feature type="transmembrane region" description="Helical" evidence="6">
    <location>
        <begin position="750"/>
        <end position="773"/>
    </location>
</feature>
<dbReference type="OrthoDB" id="5933722at2"/>
<organism evidence="9 10">
    <name type="scientific">Chitinophaga terrae</name>
    <name type="common">ex Kim and Jung 2007</name>
    <dbReference type="NCBI Taxonomy" id="408074"/>
    <lineage>
        <taxon>Bacteria</taxon>
        <taxon>Pseudomonadati</taxon>
        <taxon>Bacteroidota</taxon>
        <taxon>Chitinophagia</taxon>
        <taxon>Chitinophagales</taxon>
        <taxon>Chitinophagaceae</taxon>
        <taxon>Chitinophaga</taxon>
    </lineage>
</organism>
<evidence type="ECO:0000256" key="2">
    <source>
        <dbReference type="ARBA" id="ARBA00022475"/>
    </source>
</evidence>
<dbReference type="InterPro" id="IPR003838">
    <property type="entry name" value="ABC3_permease_C"/>
</dbReference>
<keyword evidence="10" id="KW-1185">Reference proteome</keyword>
<name>A0A1H3XR55_9BACT</name>
<dbReference type="GO" id="GO:0022857">
    <property type="term" value="F:transmembrane transporter activity"/>
    <property type="evidence" value="ECO:0007669"/>
    <property type="project" value="TreeGrafter"/>
</dbReference>
<evidence type="ECO:0000313" key="9">
    <source>
        <dbReference type="EMBL" id="SEA01846.1"/>
    </source>
</evidence>
<feature type="transmembrane region" description="Helical" evidence="6">
    <location>
        <begin position="278"/>
        <end position="298"/>
    </location>
</feature>
<dbReference type="PANTHER" id="PTHR30572">
    <property type="entry name" value="MEMBRANE COMPONENT OF TRANSPORTER-RELATED"/>
    <property type="match status" value="1"/>
</dbReference>
<feature type="transmembrane region" description="Helical" evidence="6">
    <location>
        <begin position="372"/>
        <end position="396"/>
    </location>
</feature>
<feature type="transmembrane region" description="Helical" evidence="6">
    <location>
        <begin position="416"/>
        <end position="435"/>
    </location>
</feature>
<keyword evidence="3 6" id="KW-0812">Transmembrane</keyword>
<dbReference type="Proteomes" id="UP000199656">
    <property type="component" value="Unassembled WGS sequence"/>
</dbReference>
<feature type="domain" description="MacB-like periplasmic core" evidence="8">
    <location>
        <begin position="27"/>
        <end position="249"/>
    </location>
</feature>
<dbReference type="EMBL" id="FNRL01000002">
    <property type="protein sequence ID" value="SEA01846.1"/>
    <property type="molecule type" value="Genomic_DNA"/>
</dbReference>
<evidence type="ECO:0000256" key="5">
    <source>
        <dbReference type="ARBA" id="ARBA00023136"/>
    </source>
</evidence>
<evidence type="ECO:0000313" key="10">
    <source>
        <dbReference type="Proteomes" id="UP000199656"/>
    </source>
</evidence>
<evidence type="ECO:0000256" key="3">
    <source>
        <dbReference type="ARBA" id="ARBA00022692"/>
    </source>
</evidence>
<dbReference type="Pfam" id="PF02687">
    <property type="entry name" value="FtsX"/>
    <property type="match status" value="2"/>
</dbReference>
<feature type="domain" description="ABC3 transporter permease C-terminal" evidence="7">
    <location>
        <begin position="667"/>
        <end position="774"/>
    </location>
</feature>
<dbReference type="AlphaFoldDB" id="A0A1H3XR55"/>